<organism evidence="3 4">
    <name type="scientific">Pseudoclavibacter chungangensis</name>
    <dbReference type="NCBI Taxonomy" id="587635"/>
    <lineage>
        <taxon>Bacteria</taxon>
        <taxon>Bacillati</taxon>
        <taxon>Actinomycetota</taxon>
        <taxon>Actinomycetes</taxon>
        <taxon>Micrococcales</taxon>
        <taxon>Microbacteriaceae</taxon>
        <taxon>Pseudoclavibacter</taxon>
    </lineage>
</organism>
<comment type="caution">
    <text evidence="3">The sequence shown here is derived from an EMBL/GenBank/DDBJ whole genome shotgun (WGS) entry which is preliminary data.</text>
</comment>
<dbReference type="OrthoDB" id="3189549at2"/>
<evidence type="ECO:0000256" key="1">
    <source>
        <dbReference type="ARBA" id="ARBA00023118"/>
    </source>
</evidence>
<keyword evidence="1" id="KW-0051">Antiviral defense</keyword>
<dbReference type="GO" id="GO:0043571">
    <property type="term" value="P:maintenance of CRISPR repeat elements"/>
    <property type="evidence" value="ECO:0007669"/>
    <property type="project" value="InterPro"/>
</dbReference>
<sequence>MSVLLLRLAGPLQAWGVSSRFERRDTRHEPSKSGVLGLVAAAQGRPRDAELDDLGLLRFGVRVDQEGTLLRDYQTARNPGWANPKLSYRYYLSDAVFVAGLEGERQLLDSIAGAIRSPEFPLYLGRRACPPSRPLVLDLVDQDLDAALSDAPWQAADWYCARRPGTVRLRTVRDARPGERGIESVRDVPVSFSPERREYVWRDVVESWVQVPGASTEVPDSDGSGGELVVDSATSDGSAVASDRPADVTAADMRASGPPSRPSRADAFDELI</sequence>
<dbReference type="NCBIfam" id="TIGR02593">
    <property type="entry name" value="CRISPR_cas5"/>
    <property type="match status" value="1"/>
</dbReference>
<gene>
    <name evidence="3" type="primary">cas5e</name>
    <name evidence="3" type="ORF">F8O01_01120</name>
</gene>
<dbReference type="InterPro" id="IPR013422">
    <property type="entry name" value="CRISPR-assoc_prot_Cas5_N"/>
</dbReference>
<evidence type="ECO:0000313" key="4">
    <source>
        <dbReference type="Proteomes" id="UP000467240"/>
    </source>
</evidence>
<dbReference type="NCBIfam" id="TIGR01868">
    <property type="entry name" value="casD_Cas5e"/>
    <property type="match status" value="1"/>
</dbReference>
<feature type="compositionally biased region" description="Basic and acidic residues" evidence="2">
    <location>
        <begin position="263"/>
        <end position="272"/>
    </location>
</feature>
<dbReference type="InterPro" id="IPR021124">
    <property type="entry name" value="CRISPR-assoc_prot_Cas5"/>
</dbReference>
<evidence type="ECO:0000313" key="3">
    <source>
        <dbReference type="EMBL" id="KAB1662576.1"/>
    </source>
</evidence>
<accession>A0A7J5C1R2</accession>
<dbReference type="CDD" id="cd09756">
    <property type="entry name" value="Cas5_I-E"/>
    <property type="match status" value="1"/>
</dbReference>
<dbReference type="InterPro" id="IPR010147">
    <property type="entry name" value="CRISPR-assoc_prot_CasD"/>
</dbReference>
<dbReference type="Pfam" id="PF09704">
    <property type="entry name" value="Cas_Cas5d"/>
    <property type="match status" value="1"/>
</dbReference>
<protein>
    <submittedName>
        <fullName evidence="3">Type I-E CRISPR-associated protein Cas5/CasD</fullName>
    </submittedName>
</protein>
<dbReference type="GO" id="GO:0003723">
    <property type="term" value="F:RNA binding"/>
    <property type="evidence" value="ECO:0007669"/>
    <property type="project" value="InterPro"/>
</dbReference>
<dbReference type="Proteomes" id="UP000467240">
    <property type="component" value="Unassembled WGS sequence"/>
</dbReference>
<dbReference type="Gene3D" id="3.30.70.2660">
    <property type="match status" value="1"/>
</dbReference>
<keyword evidence="4" id="KW-1185">Reference proteome</keyword>
<dbReference type="EMBL" id="WBJZ01000001">
    <property type="protein sequence ID" value="KAB1662576.1"/>
    <property type="molecule type" value="Genomic_DNA"/>
</dbReference>
<evidence type="ECO:0000256" key="2">
    <source>
        <dbReference type="SAM" id="MobiDB-lite"/>
    </source>
</evidence>
<dbReference type="AlphaFoldDB" id="A0A7J5C1R2"/>
<dbReference type="RefSeq" id="WP_158039009.1">
    <property type="nucleotide sequence ID" value="NZ_JACCFV010000001.1"/>
</dbReference>
<proteinExistence type="predicted"/>
<name>A0A7J5C1R2_9MICO</name>
<reference evidence="3 4" key="1">
    <citation type="submission" date="2019-09" db="EMBL/GenBank/DDBJ databases">
        <title>Phylogeny of genus Pseudoclavibacter and closely related genus.</title>
        <authorList>
            <person name="Li Y."/>
        </authorList>
    </citation>
    <scope>NUCLEOTIDE SEQUENCE [LARGE SCALE GENOMIC DNA]</scope>
    <source>
        <strain evidence="3 4">DSM 23821</strain>
    </source>
</reference>
<dbReference type="GO" id="GO:0051607">
    <property type="term" value="P:defense response to virus"/>
    <property type="evidence" value="ECO:0007669"/>
    <property type="project" value="UniProtKB-KW"/>
</dbReference>
<feature type="region of interest" description="Disordered" evidence="2">
    <location>
        <begin position="213"/>
        <end position="272"/>
    </location>
</feature>